<keyword evidence="13" id="KW-1185">Reference proteome</keyword>
<evidence type="ECO:0000256" key="3">
    <source>
        <dbReference type="ARBA" id="ARBA00022525"/>
    </source>
</evidence>
<feature type="signal peptide" evidence="9">
    <location>
        <begin position="1"/>
        <end position="21"/>
    </location>
</feature>
<keyword evidence="4" id="KW-0399">Innate immunity</keyword>
<accession>A0ABD2N8C5</accession>
<keyword evidence="7" id="KW-0325">Glycoprotein</keyword>
<feature type="region of interest" description="Disordered" evidence="8">
    <location>
        <begin position="127"/>
        <end position="155"/>
    </location>
</feature>
<dbReference type="PANTHER" id="PTHR10963">
    <property type="entry name" value="GLYCOSYL HYDROLASE-RELATED"/>
    <property type="match status" value="1"/>
</dbReference>
<dbReference type="GO" id="GO:0045087">
    <property type="term" value="P:innate immune response"/>
    <property type="evidence" value="ECO:0007669"/>
    <property type="project" value="UniProtKB-KW"/>
</dbReference>
<dbReference type="Pfam" id="PF15886">
    <property type="entry name" value="CBM39"/>
    <property type="match status" value="1"/>
</dbReference>
<feature type="domain" description="CBM39" evidence="11">
    <location>
        <begin position="23"/>
        <end position="127"/>
    </location>
</feature>
<evidence type="ECO:0000313" key="12">
    <source>
        <dbReference type="EMBL" id="KAL3274986.1"/>
    </source>
</evidence>
<keyword evidence="5 9" id="KW-0732">Signal</keyword>
<evidence type="ECO:0000259" key="11">
    <source>
        <dbReference type="PROSITE" id="PS51969"/>
    </source>
</evidence>
<dbReference type="AlphaFoldDB" id="A0ABD2N8C5"/>
<evidence type="ECO:0000256" key="1">
    <source>
        <dbReference type="ARBA" id="ARBA00004613"/>
    </source>
</evidence>
<gene>
    <name evidence="12" type="ORF">HHI36_019760</name>
</gene>
<dbReference type="SUPFAM" id="SSF49899">
    <property type="entry name" value="Concanavalin A-like lectins/glucanases"/>
    <property type="match status" value="1"/>
</dbReference>
<dbReference type="InterPro" id="IPR050546">
    <property type="entry name" value="Glycosyl_Hydrlase_16"/>
</dbReference>
<dbReference type="GO" id="GO:0045088">
    <property type="term" value="P:regulation of innate immune response"/>
    <property type="evidence" value="ECO:0007669"/>
    <property type="project" value="UniProtKB-ARBA"/>
</dbReference>
<dbReference type="Gene3D" id="2.60.120.200">
    <property type="match status" value="1"/>
</dbReference>
<proteinExistence type="inferred from homology"/>
<dbReference type="InterPro" id="IPR031756">
    <property type="entry name" value="BGBP_N"/>
</dbReference>
<dbReference type="PROSITE" id="PS51969">
    <property type="entry name" value="CBM39"/>
    <property type="match status" value="1"/>
</dbReference>
<feature type="compositionally biased region" description="Pro residues" evidence="8">
    <location>
        <begin position="134"/>
        <end position="144"/>
    </location>
</feature>
<evidence type="ECO:0000256" key="9">
    <source>
        <dbReference type="SAM" id="SignalP"/>
    </source>
</evidence>
<sequence length="490" mass="55432">MIRKMMFSYIVLFSIILYVHADFEVPDATLEVLRPKGFRVSIPDVEGIKLFAFHGKLNEEMNGREGGTFSRDITKAKNGRWTFYDPVTELKVGDTLYYWTYVDYYDGRNKLGYPKDDQVFQVTENHIVQGPGSPSRPRPTPTPTPTSKFTPTTEPSYTCEQSSTLYNGGIRTCKGQTIFSEDFNGLDYTKWTVERRFGERPDYEFVIYTNQPEVLKVADGNLIIKPTLSENIFGKNFVTSKREYDIGPRCTGKLGTNECVQFADGAVIKPPVASAQISTKNSFSFLYGKIEVKAKMPEGDWIYPELFLNPKNSEYGDYYSSGQIRIAFIPGNSVFSKVLYGGCILGASNGGRSHGMRSIRRVNGWSRTFNRYTVEWSDEKITLSVNDNIYGHISPPPGGFAALESSLKLEGCDRWNNSPELMAPFDKEMFITVGVGVGGFNFPDRTDGLKPWNNNEPLAQKNFNRAKDKWISTWSKRSTLEVQHIKVFAL</sequence>
<reference evidence="12 13" key="1">
    <citation type="journal article" date="2021" name="BMC Biol.">
        <title>Horizontally acquired antibacterial genes associated with adaptive radiation of ladybird beetles.</title>
        <authorList>
            <person name="Li H.S."/>
            <person name="Tang X.F."/>
            <person name="Huang Y.H."/>
            <person name="Xu Z.Y."/>
            <person name="Chen M.L."/>
            <person name="Du X.Y."/>
            <person name="Qiu B.Y."/>
            <person name="Chen P.T."/>
            <person name="Zhang W."/>
            <person name="Slipinski A."/>
            <person name="Escalona H.E."/>
            <person name="Waterhouse R.M."/>
            <person name="Zwick A."/>
            <person name="Pang H."/>
        </authorList>
    </citation>
    <scope>NUCLEOTIDE SEQUENCE [LARGE SCALE GENOMIC DNA]</scope>
    <source>
        <strain evidence="12">SYSU2018</strain>
    </source>
</reference>
<evidence type="ECO:0000256" key="2">
    <source>
        <dbReference type="ARBA" id="ARBA00008781"/>
    </source>
</evidence>
<protein>
    <submittedName>
        <fullName evidence="12">Uncharacterized protein</fullName>
    </submittedName>
</protein>
<keyword evidence="6" id="KW-0391">Immunity</keyword>
<evidence type="ECO:0000256" key="7">
    <source>
        <dbReference type="ARBA" id="ARBA00023180"/>
    </source>
</evidence>
<dbReference type="InterPro" id="IPR043030">
    <property type="entry name" value="BGBP_N_sf"/>
</dbReference>
<dbReference type="EMBL" id="JABFTP020000083">
    <property type="protein sequence ID" value="KAL3274986.1"/>
    <property type="molecule type" value="Genomic_DNA"/>
</dbReference>
<evidence type="ECO:0000256" key="6">
    <source>
        <dbReference type="ARBA" id="ARBA00022859"/>
    </source>
</evidence>
<evidence type="ECO:0000256" key="4">
    <source>
        <dbReference type="ARBA" id="ARBA00022588"/>
    </source>
</evidence>
<dbReference type="Proteomes" id="UP001516400">
    <property type="component" value="Unassembled WGS sequence"/>
</dbReference>
<feature type="compositionally biased region" description="Low complexity" evidence="8">
    <location>
        <begin position="145"/>
        <end position="155"/>
    </location>
</feature>
<feature type="domain" description="GH16" evidence="10">
    <location>
        <begin position="145"/>
        <end position="490"/>
    </location>
</feature>
<feature type="chain" id="PRO_5044770099" evidence="9">
    <location>
        <begin position="22"/>
        <end position="490"/>
    </location>
</feature>
<comment type="similarity">
    <text evidence="2">Belongs to the insect beta-1,3-glucan binding protein family.</text>
</comment>
<dbReference type="InterPro" id="IPR013320">
    <property type="entry name" value="ConA-like_dom_sf"/>
</dbReference>
<organism evidence="12 13">
    <name type="scientific">Cryptolaemus montrouzieri</name>
    <dbReference type="NCBI Taxonomy" id="559131"/>
    <lineage>
        <taxon>Eukaryota</taxon>
        <taxon>Metazoa</taxon>
        <taxon>Ecdysozoa</taxon>
        <taxon>Arthropoda</taxon>
        <taxon>Hexapoda</taxon>
        <taxon>Insecta</taxon>
        <taxon>Pterygota</taxon>
        <taxon>Neoptera</taxon>
        <taxon>Endopterygota</taxon>
        <taxon>Coleoptera</taxon>
        <taxon>Polyphaga</taxon>
        <taxon>Cucujiformia</taxon>
        <taxon>Coccinelloidea</taxon>
        <taxon>Coccinellidae</taxon>
        <taxon>Scymninae</taxon>
        <taxon>Scymnini</taxon>
        <taxon>Cryptolaemus</taxon>
    </lineage>
</organism>
<dbReference type="FunFam" id="2.60.40.2140:FF:000001">
    <property type="entry name" value="Beta-1,3-glucan-binding protein"/>
    <property type="match status" value="1"/>
</dbReference>
<dbReference type="Gene3D" id="2.60.40.2140">
    <property type="entry name" value="Beta-1,3-glucan-recognition protein, N-terminal domain"/>
    <property type="match status" value="1"/>
</dbReference>
<evidence type="ECO:0000259" key="10">
    <source>
        <dbReference type="PROSITE" id="PS51762"/>
    </source>
</evidence>
<evidence type="ECO:0000256" key="8">
    <source>
        <dbReference type="SAM" id="MobiDB-lite"/>
    </source>
</evidence>
<name>A0ABD2N8C5_9CUCU</name>
<dbReference type="PANTHER" id="PTHR10963:SF60">
    <property type="entry name" value="GRAM-NEGATIVE BACTERIA-BINDING PROTEIN 1-RELATED"/>
    <property type="match status" value="1"/>
</dbReference>
<dbReference type="InterPro" id="IPR000757">
    <property type="entry name" value="Beta-glucanase-like"/>
</dbReference>
<dbReference type="GO" id="GO:0005576">
    <property type="term" value="C:extracellular region"/>
    <property type="evidence" value="ECO:0007669"/>
    <property type="project" value="UniProtKB-SubCell"/>
</dbReference>
<dbReference type="PROSITE" id="PS51762">
    <property type="entry name" value="GH16_2"/>
    <property type="match status" value="1"/>
</dbReference>
<evidence type="ECO:0000256" key="5">
    <source>
        <dbReference type="ARBA" id="ARBA00022729"/>
    </source>
</evidence>
<comment type="caution">
    <text evidence="12">The sequence shown here is derived from an EMBL/GenBank/DDBJ whole genome shotgun (WGS) entry which is preliminary data.</text>
</comment>
<evidence type="ECO:0000313" key="13">
    <source>
        <dbReference type="Proteomes" id="UP001516400"/>
    </source>
</evidence>
<keyword evidence="3" id="KW-0964">Secreted</keyword>
<comment type="subcellular location">
    <subcellularLocation>
        <location evidence="1">Secreted</location>
    </subcellularLocation>
</comment>